<comment type="subunit">
    <text evidence="6">Component of the translation initiation factor 2B (eIF2B) complex which is a heterodecamer of two sets of five different subunits: alpha, beta, gamma, delta and epsilon. Subunits alpha, beta and delta comprise a regulatory subcomplex and subunits epsilon and gamma comprise a catalytic subcomplex. Within the complex, the hexameric regulatory complex resides at the center, with the two heterodimeric catalytic subcomplexes bound on opposite sides.</text>
</comment>
<dbReference type="AlphaFoldDB" id="A0A915J308"/>
<dbReference type="GO" id="GO:0005851">
    <property type="term" value="C:eukaryotic translation initiation factor 2B complex"/>
    <property type="evidence" value="ECO:0007669"/>
    <property type="project" value="TreeGrafter"/>
</dbReference>
<evidence type="ECO:0000313" key="10">
    <source>
        <dbReference type="WBParaSite" id="nRc.2.0.1.t20790-RA"/>
    </source>
</evidence>
<keyword evidence="9" id="KW-1185">Reference proteome</keyword>
<proteinExistence type="inferred from homology"/>
<feature type="domain" description="EIF2B subunit epsilon/gamma LbH" evidence="8">
    <location>
        <begin position="306"/>
        <end position="410"/>
    </location>
</feature>
<comment type="similarity">
    <text evidence="2">Belongs to the eIF-2B gamma/epsilon subunits family.</text>
</comment>
<dbReference type="InterPro" id="IPR056764">
    <property type="entry name" value="LbH_EIF2B3/5"/>
</dbReference>
<keyword evidence="3" id="KW-0963">Cytoplasm</keyword>
<evidence type="ECO:0000256" key="2">
    <source>
        <dbReference type="ARBA" id="ARBA00007878"/>
    </source>
</evidence>
<feature type="region of interest" description="Disordered" evidence="7">
    <location>
        <begin position="479"/>
        <end position="534"/>
    </location>
</feature>
<dbReference type="Gene3D" id="3.90.550.10">
    <property type="entry name" value="Spore Coat Polysaccharide Biosynthesis Protein SpsA, Chain A"/>
    <property type="match status" value="1"/>
</dbReference>
<evidence type="ECO:0000259" key="8">
    <source>
        <dbReference type="Pfam" id="PF25084"/>
    </source>
</evidence>
<dbReference type="Pfam" id="PF25084">
    <property type="entry name" value="LbH_EIF2B"/>
    <property type="match status" value="1"/>
</dbReference>
<dbReference type="CDD" id="cd03356">
    <property type="entry name" value="LbH_G1P_AT_C_like"/>
    <property type="match status" value="1"/>
</dbReference>
<dbReference type="GO" id="GO:0005085">
    <property type="term" value="F:guanyl-nucleotide exchange factor activity"/>
    <property type="evidence" value="ECO:0007669"/>
    <property type="project" value="TreeGrafter"/>
</dbReference>
<dbReference type="GO" id="GO:0003743">
    <property type="term" value="F:translation initiation factor activity"/>
    <property type="evidence" value="ECO:0007669"/>
    <property type="project" value="TreeGrafter"/>
</dbReference>
<organism evidence="9 10">
    <name type="scientific">Romanomermis culicivorax</name>
    <name type="common">Nematode worm</name>
    <dbReference type="NCBI Taxonomy" id="13658"/>
    <lineage>
        <taxon>Eukaryota</taxon>
        <taxon>Metazoa</taxon>
        <taxon>Ecdysozoa</taxon>
        <taxon>Nematoda</taxon>
        <taxon>Enoplea</taxon>
        <taxon>Dorylaimia</taxon>
        <taxon>Mermithida</taxon>
        <taxon>Mermithoidea</taxon>
        <taxon>Mermithidae</taxon>
        <taxon>Romanomermis</taxon>
    </lineage>
</organism>
<dbReference type="InterPro" id="IPR029044">
    <property type="entry name" value="Nucleotide-diphossugar_trans"/>
</dbReference>
<reference evidence="10" key="1">
    <citation type="submission" date="2022-11" db="UniProtKB">
        <authorList>
            <consortium name="WormBaseParasite"/>
        </authorList>
    </citation>
    <scope>IDENTIFICATION</scope>
</reference>
<evidence type="ECO:0000256" key="1">
    <source>
        <dbReference type="ARBA" id="ARBA00004514"/>
    </source>
</evidence>
<dbReference type="WBParaSite" id="nRc.2.0.1.t20790-RA">
    <property type="protein sequence ID" value="nRc.2.0.1.t20790-RA"/>
    <property type="gene ID" value="nRc.2.0.1.g20790"/>
</dbReference>
<accession>A0A915J308</accession>
<protein>
    <submittedName>
        <fullName evidence="10">EIF-2B GDP-GTP exchange factor subunit epsilon</fullName>
    </submittedName>
</protein>
<keyword evidence="4" id="KW-0396">Initiation factor</keyword>
<dbReference type="GO" id="GO:0031369">
    <property type="term" value="F:translation initiation factor binding"/>
    <property type="evidence" value="ECO:0007669"/>
    <property type="project" value="TreeGrafter"/>
</dbReference>
<evidence type="ECO:0000256" key="6">
    <source>
        <dbReference type="ARBA" id="ARBA00046432"/>
    </source>
</evidence>
<sequence>MSKSAAKEAPLQAVIVVDNFDKRMLPLQKSMGLSNFAGFTFLDYSLEFLCNTEVKEVFILTCRESEKVQDHVKKSWPKNELPFVFQIIKCVECRSFGDMMRDIDKKSLIKSDFILLRCGLISNCDLKSAIAEHRARRNKDKNCVITLVYSQSSPNNALKNNASNVFLALQSPSNKILHHKIISSEERDKDLKLPLDVFLNNDNVETRFDLLDCNLAVCSPQIPPLFSDNFDFDSRRDLIREILTNDEILGYSAHAHILQSNIASFVDDYWSYLENSFRVLERYSHPLVPDLLPGNGYPVYNRRKWNIYVPHDNIGKIAKTAVFRRNVLVGKSCKVDENVILDNCVLGEGCVIGPNTVIKDCILWNNVQIGAHCSINFSIICDNVILGDEVSLKGRNIISSSVDVGSKVVIEAGTVLGVKNAFINDDILGSAFASKSDIFSFNLNSSSNQRFSPFWPQKPILNLLDDILLNDDMENDIVDRSRMDNGDSPIFPAASTSSRRTKLPSNDVGGDATSDNDDNLVREGDDPDTDDENEDCKFRLCTYLNFENFQ</sequence>
<evidence type="ECO:0000256" key="7">
    <source>
        <dbReference type="SAM" id="MobiDB-lite"/>
    </source>
</evidence>
<dbReference type="InterPro" id="IPR051956">
    <property type="entry name" value="eIF2B_epsilon"/>
</dbReference>
<dbReference type="PANTHER" id="PTHR45887:SF1">
    <property type="entry name" value="TRANSLATION INITIATION FACTOR EIF-2B SUBUNIT EPSILON"/>
    <property type="match status" value="1"/>
</dbReference>
<dbReference type="InterPro" id="IPR011004">
    <property type="entry name" value="Trimer_LpxA-like_sf"/>
</dbReference>
<dbReference type="OMA" id="CHIDICA"/>
<evidence type="ECO:0000256" key="3">
    <source>
        <dbReference type="ARBA" id="ARBA00022490"/>
    </source>
</evidence>
<feature type="compositionally biased region" description="Acidic residues" evidence="7">
    <location>
        <begin position="525"/>
        <end position="534"/>
    </location>
</feature>
<dbReference type="PANTHER" id="PTHR45887">
    <property type="entry name" value="TRANSLATION INITIATION FACTOR EIF-2B SUBUNIT EPSILON"/>
    <property type="match status" value="1"/>
</dbReference>
<dbReference type="SUPFAM" id="SSF53448">
    <property type="entry name" value="Nucleotide-diphospho-sugar transferases"/>
    <property type="match status" value="1"/>
</dbReference>
<evidence type="ECO:0000256" key="5">
    <source>
        <dbReference type="ARBA" id="ARBA00022917"/>
    </source>
</evidence>
<dbReference type="Gene3D" id="2.160.10.10">
    <property type="entry name" value="Hexapeptide repeat proteins"/>
    <property type="match status" value="1"/>
</dbReference>
<dbReference type="Proteomes" id="UP000887565">
    <property type="component" value="Unplaced"/>
</dbReference>
<evidence type="ECO:0000313" key="9">
    <source>
        <dbReference type="Proteomes" id="UP000887565"/>
    </source>
</evidence>
<name>A0A915J308_ROMCU</name>
<keyword evidence="5" id="KW-0648">Protein biosynthesis</keyword>
<dbReference type="SUPFAM" id="SSF51161">
    <property type="entry name" value="Trimeric LpxA-like enzymes"/>
    <property type="match status" value="1"/>
</dbReference>
<comment type="subcellular location">
    <subcellularLocation>
        <location evidence="1">Cytoplasm</location>
        <location evidence="1">Cytosol</location>
    </subcellularLocation>
</comment>
<evidence type="ECO:0000256" key="4">
    <source>
        <dbReference type="ARBA" id="ARBA00022540"/>
    </source>
</evidence>